<protein>
    <recommendedName>
        <fullName evidence="4">Transmembrane protein</fullName>
    </recommendedName>
</protein>
<dbReference type="RefSeq" id="XP_056478104.1">
    <property type="nucleotide sequence ID" value="XM_056615132.1"/>
</dbReference>
<accession>A0A9W9KLN2</accession>
<evidence type="ECO:0008006" key="4">
    <source>
        <dbReference type="Google" id="ProtNLM"/>
    </source>
</evidence>
<name>A0A9W9KLN2_9EURO</name>
<evidence type="ECO:0000313" key="2">
    <source>
        <dbReference type="EMBL" id="KAJ5109993.1"/>
    </source>
</evidence>
<keyword evidence="1" id="KW-0472">Membrane</keyword>
<keyword evidence="1" id="KW-0812">Transmembrane</keyword>
<reference evidence="2" key="1">
    <citation type="submission" date="2022-11" db="EMBL/GenBank/DDBJ databases">
        <authorList>
            <person name="Petersen C."/>
        </authorList>
    </citation>
    <scope>NUCLEOTIDE SEQUENCE</scope>
    <source>
        <strain evidence="2">IBT 30761</strain>
    </source>
</reference>
<reference evidence="2" key="2">
    <citation type="journal article" date="2023" name="IMA Fungus">
        <title>Comparative genomic study of the Penicillium genus elucidates a diverse pangenome and 15 lateral gene transfer events.</title>
        <authorList>
            <person name="Petersen C."/>
            <person name="Sorensen T."/>
            <person name="Nielsen M.R."/>
            <person name="Sondergaard T.E."/>
            <person name="Sorensen J.L."/>
            <person name="Fitzpatrick D.A."/>
            <person name="Frisvad J.C."/>
            <person name="Nielsen K.L."/>
        </authorList>
    </citation>
    <scope>NUCLEOTIDE SEQUENCE</scope>
    <source>
        <strain evidence="2">IBT 30761</strain>
    </source>
</reference>
<proteinExistence type="predicted"/>
<dbReference type="GeneID" id="81354111"/>
<dbReference type="Proteomes" id="UP001149074">
    <property type="component" value="Unassembled WGS sequence"/>
</dbReference>
<sequence>MASSTLGDILNISLAAGQAQNCFGITSIPGGTRPCKNTLGKEKLSDARIILVQTLPQLERNGTAVEEHLRRLSELLVQAQHGLRTQSQRDGLIAQWQDQVERYRREQEAILPFSSRLQDRSENWSQNTPEVFTPEISFAGGPAAPALPAVVSSPSGSSLVSGRTEFSIPQVQSGVEYTRELPSDLSVQTPEHCDLGSQATVISNKLSDASIAVDEFLLINFWTIIIQFCFGCRAFMQMRLGTLSSHGTGRISKDAFVELKFLLLGSIPSVRMLEHFILFLLVVFLLYSWPGVVVAGSLLLVYTISGAIYIAGHKYRPTTFSSQ</sequence>
<feature type="transmembrane region" description="Helical" evidence="1">
    <location>
        <begin position="261"/>
        <end position="287"/>
    </location>
</feature>
<dbReference type="OrthoDB" id="4317083at2759"/>
<evidence type="ECO:0000313" key="3">
    <source>
        <dbReference type="Proteomes" id="UP001149074"/>
    </source>
</evidence>
<dbReference type="EMBL" id="JAPQKI010000003">
    <property type="protein sequence ID" value="KAJ5109993.1"/>
    <property type="molecule type" value="Genomic_DNA"/>
</dbReference>
<dbReference type="AlphaFoldDB" id="A0A9W9KLN2"/>
<keyword evidence="1" id="KW-1133">Transmembrane helix</keyword>
<keyword evidence="3" id="KW-1185">Reference proteome</keyword>
<comment type="caution">
    <text evidence="2">The sequence shown here is derived from an EMBL/GenBank/DDBJ whole genome shotgun (WGS) entry which is preliminary data.</text>
</comment>
<evidence type="ECO:0000256" key="1">
    <source>
        <dbReference type="SAM" id="Phobius"/>
    </source>
</evidence>
<gene>
    <name evidence="2" type="ORF">N7532_002638</name>
</gene>
<organism evidence="2 3">
    <name type="scientific">Penicillium argentinense</name>
    <dbReference type="NCBI Taxonomy" id="1131581"/>
    <lineage>
        <taxon>Eukaryota</taxon>
        <taxon>Fungi</taxon>
        <taxon>Dikarya</taxon>
        <taxon>Ascomycota</taxon>
        <taxon>Pezizomycotina</taxon>
        <taxon>Eurotiomycetes</taxon>
        <taxon>Eurotiomycetidae</taxon>
        <taxon>Eurotiales</taxon>
        <taxon>Aspergillaceae</taxon>
        <taxon>Penicillium</taxon>
    </lineage>
</organism>